<keyword evidence="7" id="KW-0411">Iron-sulfur</keyword>
<comment type="cofactor">
    <cofactor evidence="1">
        <name>[4Fe-4S] cluster</name>
        <dbReference type="ChEBI" id="CHEBI:49883"/>
    </cofactor>
</comment>
<dbReference type="GO" id="GO:0046872">
    <property type="term" value="F:metal ion binding"/>
    <property type="evidence" value="ECO:0007669"/>
    <property type="project" value="UniProtKB-KW"/>
</dbReference>
<keyword evidence="5" id="KW-0813">Transport</keyword>
<name>F2L3E5_THEU7</name>
<evidence type="ECO:0000256" key="3">
    <source>
        <dbReference type="ARBA" id="ARBA00022723"/>
    </source>
</evidence>
<dbReference type="InterPro" id="IPR017900">
    <property type="entry name" value="4Fe4S_Fe_S_CS"/>
</dbReference>
<reference evidence="9 10" key="1">
    <citation type="journal article" date="2011" name="J. Bacteriol.">
        <title>Complete genome sequence of the thermoacidophilic crenarchaeon Thermoproteus uzoniensis 768-20.</title>
        <authorList>
            <person name="Mardanov A.V."/>
            <person name="Gumerov V.M."/>
            <person name="Beletsky A.V."/>
            <person name="Prokofeva M.I."/>
            <person name="Bonch-Osmolovskaya E.A."/>
            <person name="Ravin N.V."/>
            <person name="Skryabin K.G."/>
        </authorList>
    </citation>
    <scope>NUCLEOTIDE SEQUENCE [LARGE SCALE GENOMIC DNA]</scope>
    <source>
        <strain evidence="9 10">768-20</strain>
    </source>
</reference>
<keyword evidence="4" id="KW-0677">Repeat</keyword>
<dbReference type="STRING" id="999630.TUZN_1722"/>
<evidence type="ECO:0000256" key="7">
    <source>
        <dbReference type="ARBA" id="ARBA00023014"/>
    </source>
</evidence>
<dbReference type="PROSITE" id="PS00198">
    <property type="entry name" value="4FE4S_FER_1"/>
    <property type="match status" value="1"/>
</dbReference>
<gene>
    <name evidence="9" type="ordered locus">TUZN_1722</name>
</gene>
<dbReference type="PANTHER" id="PTHR43724">
    <property type="entry name" value="PYRUVATE SYNTHASE SUBUNIT PORD"/>
    <property type="match status" value="1"/>
</dbReference>
<proteinExistence type="predicted"/>
<evidence type="ECO:0000256" key="2">
    <source>
        <dbReference type="ARBA" id="ARBA00022485"/>
    </source>
</evidence>
<reference key="2">
    <citation type="submission" date="2011-03" db="EMBL/GenBank/DDBJ databases">
        <title>Complete genome sequence of the thermoacidophilic crenarchaeon Thermoproteus uzoniensis 768-20.</title>
        <authorList>
            <person name="Mardanov A.V."/>
            <person name="Gumerov V.M."/>
            <person name="Beletsky A.V."/>
            <person name="Prokofeva M.I."/>
            <person name="Bonch-Osmolovskaya E.A."/>
            <person name="Ravin N.V."/>
            <person name="Skryabin K.G."/>
        </authorList>
    </citation>
    <scope>NUCLEOTIDE SEQUENCE</scope>
    <source>
        <strain>768-20</strain>
    </source>
</reference>
<feature type="domain" description="4Fe-4S ferredoxin-type" evidence="8">
    <location>
        <begin position="25"/>
        <end position="54"/>
    </location>
</feature>
<evidence type="ECO:0000256" key="6">
    <source>
        <dbReference type="ARBA" id="ARBA00023004"/>
    </source>
</evidence>
<keyword evidence="6" id="KW-0408">Iron</keyword>
<evidence type="ECO:0000256" key="1">
    <source>
        <dbReference type="ARBA" id="ARBA00001966"/>
    </source>
</evidence>
<keyword evidence="5" id="KW-0249">Electron transport</keyword>
<keyword evidence="3" id="KW-0479">Metal-binding</keyword>
<dbReference type="NCBIfam" id="TIGR02179">
    <property type="entry name" value="PorD_KorD"/>
    <property type="match status" value="1"/>
</dbReference>
<dbReference type="AlphaFoldDB" id="F2L3E5"/>
<dbReference type="eggNOG" id="arCOG01605">
    <property type="taxonomic scope" value="Archaea"/>
</dbReference>
<dbReference type="InterPro" id="IPR017896">
    <property type="entry name" value="4Fe4S_Fe-S-bd"/>
</dbReference>
<evidence type="ECO:0000256" key="4">
    <source>
        <dbReference type="ARBA" id="ARBA00022737"/>
    </source>
</evidence>
<keyword evidence="10" id="KW-1185">Reference proteome</keyword>
<dbReference type="GO" id="GO:0016625">
    <property type="term" value="F:oxidoreductase activity, acting on the aldehyde or oxo group of donors, iron-sulfur protein as acceptor"/>
    <property type="evidence" value="ECO:0007669"/>
    <property type="project" value="InterPro"/>
</dbReference>
<dbReference type="Gene3D" id="3.30.70.20">
    <property type="match status" value="1"/>
</dbReference>
<dbReference type="SUPFAM" id="SSF54862">
    <property type="entry name" value="4Fe-4S ferredoxins"/>
    <property type="match status" value="1"/>
</dbReference>
<evidence type="ECO:0000256" key="5">
    <source>
        <dbReference type="ARBA" id="ARBA00022982"/>
    </source>
</evidence>
<feature type="domain" description="4Fe-4S ferredoxin-type" evidence="8">
    <location>
        <begin position="55"/>
        <end position="84"/>
    </location>
</feature>
<sequence length="87" mass="9428">MGLALVPVSRPAPGSGGITGTWRTLRPVVDLNKCIDCGICWLYCPESVIDWEKGQKIKIDYTYCKGCGICAHECPTKAIEMVPEAGL</sequence>
<dbReference type="PANTHER" id="PTHR43724:SF1">
    <property type="entry name" value="PYRUVATE SYNTHASE SUBUNIT PORD"/>
    <property type="match status" value="1"/>
</dbReference>
<evidence type="ECO:0000313" key="9">
    <source>
        <dbReference type="EMBL" id="AEA13184.1"/>
    </source>
</evidence>
<protein>
    <submittedName>
        <fullName evidence="9">2-ketoisovalerate ferredoxin oxidoreductase, delta subunit</fullName>
    </submittedName>
</protein>
<dbReference type="GO" id="GO:0051539">
    <property type="term" value="F:4 iron, 4 sulfur cluster binding"/>
    <property type="evidence" value="ECO:0007669"/>
    <property type="project" value="UniProtKB-KW"/>
</dbReference>
<dbReference type="RefSeq" id="WP_013680519.1">
    <property type="nucleotide sequence ID" value="NC_015315.1"/>
</dbReference>
<dbReference type="GeneID" id="10361237"/>
<dbReference type="Proteomes" id="UP000008138">
    <property type="component" value="Chromosome"/>
</dbReference>
<dbReference type="InterPro" id="IPR011898">
    <property type="entry name" value="PorD_KorD"/>
</dbReference>
<dbReference type="HOGENOM" id="CLU_139698_1_1_2"/>
<dbReference type="KEGG" id="tuz:TUZN_1722"/>
<dbReference type="PROSITE" id="PS51379">
    <property type="entry name" value="4FE4S_FER_2"/>
    <property type="match status" value="2"/>
</dbReference>
<organism evidence="9 10">
    <name type="scientific">Thermoproteus uzoniensis (strain 768-20)</name>
    <dbReference type="NCBI Taxonomy" id="999630"/>
    <lineage>
        <taxon>Archaea</taxon>
        <taxon>Thermoproteota</taxon>
        <taxon>Thermoprotei</taxon>
        <taxon>Thermoproteales</taxon>
        <taxon>Thermoproteaceae</taxon>
        <taxon>Thermoproteus</taxon>
    </lineage>
</organism>
<accession>F2L3E5</accession>
<dbReference type="EMBL" id="CP002590">
    <property type="protein sequence ID" value="AEA13184.1"/>
    <property type="molecule type" value="Genomic_DNA"/>
</dbReference>
<dbReference type="Pfam" id="PF14697">
    <property type="entry name" value="Fer4_21"/>
    <property type="match status" value="1"/>
</dbReference>
<evidence type="ECO:0000259" key="8">
    <source>
        <dbReference type="PROSITE" id="PS51379"/>
    </source>
</evidence>
<evidence type="ECO:0000313" key="10">
    <source>
        <dbReference type="Proteomes" id="UP000008138"/>
    </source>
</evidence>
<keyword evidence="2" id="KW-0004">4Fe-4S</keyword>